<evidence type="ECO:0008006" key="4">
    <source>
        <dbReference type="Google" id="ProtNLM"/>
    </source>
</evidence>
<dbReference type="eggNOG" id="ENOG5033SI2">
    <property type="taxonomic scope" value="Bacteria"/>
</dbReference>
<dbReference type="AlphaFoldDB" id="Q0RMC2"/>
<dbReference type="HOGENOM" id="CLU_430700_0_0_11"/>
<accession>Q0RMC2</accession>
<protein>
    <recommendedName>
        <fullName evidence="4">Major capsid protein</fullName>
    </recommendedName>
</protein>
<feature type="region of interest" description="Disordered" evidence="1">
    <location>
        <begin position="110"/>
        <end position="191"/>
    </location>
</feature>
<evidence type="ECO:0000313" key="3">
    <source>
        <dbReference type="Proteomes" id="UP000000657"/>
    </source>
</evidence>
<name>Q0RMC2_FRAAA</name>
<dbReference type="KEGG" id="fal:FRAAL2683"/>
<dbReference type="EMBL" id="CT573213">
    <property type="protein sequence ID" value="CAJ61329.1"/>
    <property type="molecule type" value="Genomic_DNA"/>
</dbReference>
<sequence>MATGTAQVIRRRPEGVVVVHLQALLDLIAALDSADDPAASLATVHQEIVGLSAADLARVETALVAAFDAIYGEDDAPRTPEQVSVLAGIGEATGAVRTRIAALGAAEEQAARLRDAVHPTPPPPQPVPPPPAGAATGVEDTGPDAGGDAGLPEPADPATTSGAGSTSPAVRAPVGAMSAHRPPAADPARRPQTAVAGRARMGAYMSATGSPHVRVGDAIDSWDTMGRLISDKLGRFGTRAFPREHVARWKVDAYPEERTLTGDPVRDQEKIDEVCSSSAIVASGGICTPVEVDYAIPTWGDDSRPLENALPSFNATRGGLRWVSSPKITDTVATASTSLWTEATDANPGGATKPHGVITCGTEQEVLVDAIPTIVQVGNMMARYSPEQVAAATKVVMTYAARFTELYLLGKITTASTTVLANRLLGVHRDVLATLDLYLARARYRARLPLGQRWRVLMPEFARDLIRVDVLREQAHDDAGTNIRAISDAQIESWFTARNCNITWLKESEPADGAAVWSGGPTPVSQQLDGAQTVAYLNGWPTELHWWIFPEGTFLRLDGGSLNLGVVRDHILNGTNDYQTFTEQFENVAFRGLESHRVISTVLPTGGSSLPIATSAAPSVLVGAASAAHGAGGSF</sequence>
<dbReference type="STRING" id="326424.FRAAL2683"/>
<dbReference type="NCBIfam" id="NF033847">
    <property type="entry name" value="MCP_Sipho"/>
    <property type="match status" value="1"/>
</dbReference>
<feature type="compositionally biased region" description="Polar residues" evidence="1">
    <location>
        <begin position="158"/>
        <end position="168"/>
    </location>
</feature>
<proteinExistence type="predicted"/>
<evidence type="ECO:0000256" key="1">
    <source>
        <dbReference type="SAM" id="MobiDB-lite"/>
    </source>
</evidence>
<reference evidence="2 3" key="1">
    <citation type="journal article" date="2007" name="Genome Res.">
        <title>Genome characteristics of facultatively symbiotic Frankia sp. strains reflect host range and host plant biogeography.</title>
        <authorList>
            <person name="Normand P."/>
            <person name="Lapierre P."/>
            <person name="Tisa L.S."/>
            <person name="Gogarten J.P."/>
            <person name="Alloisio N."/>
            <person name="Bagnarol E."/>
            <person name="Bassi C.A."/>
            <person name="Berry A.M."/>
            <person name="Bickhart D.M."/>
            <person name="Choisne N."/>
            <person name="Couloux A."/>
            <person name="Cournoyer B."/>
            <person name="Cruveiller S."/>
            <person name="Daubin V."/>
            <person name="Demange N."/>
            <person name="Francino M.P."/>
            <person name="Goltsman E."/>
            <person name="Huang Y."/>
            <person name="Kopp O.R."/>
            <person name="Labarre L."/>
            <person name="Lapidus A."/>
            <person name="Lavire C."/>
            <person name="Marechal J."/>
            <person name="Martinez M."/>
            <person name="Mastronunzio J.E."/>
            <person name="Mullin B.C."/>
            <person name="Niemann J."/>
            <person name="Pujic P."/>
            <person name="Rawnsley T."/>
            <person name="Rouy Z."/>
            <person name="Schenowitz C."/>
            <person name="Sellstedt A."/>
            <person name="Tavares F."/>
            <person name="Tomkins J.P."/>
            <person name="Vallenet D."/>
            <person name="Valverde C."/>
            <person name="Wall L.G."/>
            <person name="Wang Y."/>
            <person name="Medigue C."/>
            <person name="Benson D.R."/>
        </authorList>
    </citation>
    <scope>NUCLEOTIDE SEQUENCE [LARGE SCALE GENOMIC DNA]</scope>
    <source>
        <strain evidence="3">DSM 45986 / CECT 9034 / ACN14a</strain>
    </source>
</reference>
<feature type="compositionally biased region" description="Pro residues" evidence="1">
    <location>
        <begin position="119"/>
        <end position="132"/>
    </location>
</feature>
<organism evidence="2 3">
    <name type="scientific">Frankia alni (strain DSM 45986 / CECT 9034 / ACN14a)</name>
    <dbReference type="NCBI Taxonomy" id="326424"/>
    <lineage>
        <taxon>Bacteria</taxon>
        <taxon>Bacillati</taxon>
        <taxon>Actinomycetota</taxon>
        <taxon>Actinomycetes</taxon>
        <taxon>Frankiales</taxon>
        <taxon>Frankiaceae</taxon>
        <taxon>Frankia</taxon>
    </lineage>
</organism>
<dbReference type="Proteomes" id="UP000000657">
    <property type="component" value="Chromosome"/>
</dbReference>
<dbReference type="RefSeq" id="WP_011603837.1">
    <property type="nucleotide sequence ID" value="NC_008278.1"/>
</dbReference>
<keyword evidence="3" id="KW-1185">Reference proteome</keyword>
<dbReference type="InterPro" id="IPR047790">
    <property type="entry name" value="MCP_Sipho"/>
</dbReference>
<evidence type="ECO:0000313" key="2">
    <source>
        <dbReference type="EMBL" id="CAJ61329.1"/>
    </source>
</evidence>
<gene>
    <name evidence="2" type="ordered locus">FRAAL2683</name>
</gene>